<evidence type="ECO:0000256" key="5">
    <source>
        <dbReference type="ARBA" id="ARBA00023170"/>
    </source>
</evidence>
<keyword evidence="5" id="KW-0675">Receptor</keyword>
<organism evidence="10 12">
    <name type="scientific">Acanthaster planci</name>
    <name type="common">Crown-of-thorns starfish</name>
    <dbReference type="NCBI Taxonomy" id="133434"/>
    <lineage>
        <taxon>Eukaryota</taxon>
        <taxon>Metazoa</taxon>
        <taxon>Echinodermata</taxon>
        <taxon>Eleutherozoa</taxon>
        <taxon>Asterozoa</taxon>
        <taxon>Asteroidea</taxon>
        <taxon>Valvatacea</taxon>
        <taxon>Valvatida</taxon>
        <taxon>Acanthasteridae</taxon>
        <taxon>Acanthaster</taxon>
    </lineage>
</organism>
<feature type="transmembrane region" description="Helical" evidence="7">
    <location>
        <begin position="1943"/>
        <end position="1966"/>
    </location>
</feature>
<reference evidence="11 12" key="1">
    <citation type="submission" date="2025-04" db="UniProtKB">
        <authorList>
            <consortium name="RefSeq"/>
        </authorList>
    </citation>
    <scope>IDENTIFICATION</scope>
</reference>
<dbReference type="SUPFAM" id="SSF53822">
    <property type="entry name" value="Periplasmic binding protein-like I"/>
    <property type="match status" value="4"/>
</dbReference>
<dbReference type="GO" id="GO:0016020">
    <property type="term" value="C:membrane"/>
    <property type="evidence" value="ECO:0007669"/>
    <property type="project" value="UniProtKB-SubCell"/>
</dbReference>
<dbReference type="InterPro" id="IPR050726">
    <property type="entry name" value="mGluR"/>
</dbReference>
<feature type="transmembrane region" description="Helical" evidence="7">
    <location>
        <begin position="1978"/>
        <end position="1996"/>
    </location>
</feature>
<dbReference type="InterPro" id="IPR028082">
    <property type="entry name" value="Peripla_BP_I"/>
</dbReference>
<evidence type="ECO:0000256" key="3">
    <source>
        <dbReference type="ARBA" id="ARBA00022989"/>
    </source>
</evidence>
<feature type="transmembrane region" description="Helical" evidence="7">
    <location>
        <begin position="2102"/>
        <end position="2123"/>
    </location>
</feature>
<feature type="domain" description="G-protein coupled receptors family 3 profile" evidence="9">
    <location>
        <begin position="1908"/>
        <end position="2171"/>
    </location>
</feature>
<dbReference type="Gene3D" id="3.40.50.2300">
    <property type="match status" value="9"/>
</dbReference>
<dbReference type="RefSeq" id="XP_022103854.1">
    <property type="nucleotide sequence ID" value="XM_022248162.1"/>
</dbReference>
<evidence type="ECO:0000256" key="1">
    <source>
        <dbReference type="ARBA" id="ARBA00004141"/>
    </source>
</evidence>
<proteinExistence type="predicted"/>
<evidence type="ECO:0000256" key="7">
    <source>
        <dbReference type="SAM" id="Phobius"/>
    </source>
</evidence>
<dbReference type="CDD" id="cd13953">
    <property type="entry name" value="7tm_classC_mGluR-like"/>
    <property type="match status" value="1"/>
</dbReference>
<feature type="transmembrane region" description="Helical" evidence="7">
    <location>
        <begin position="2020"/>
        <end position="2040"/>
    </location>
</feature>
<protein>
    <submittedName>
        <fullName evidence="11 12">Uncharacterized protein LOC110986355</fullName>
    </submittedName>
</protein>
<keyword evidence="8" id="KW-0732">Signal</keyword>
<dbReference type="Pfam" id="PF00003">
    <property type="entry name" value="7tm_3"/>
    <property type="match status" value="1"/>
</dbReference>
<evidence type="ECO:0000256" key="4">
    <source>
        <dbReference type="ARBA" id="ARBA00023136"/>
    </source>
</evidence>
<dbReference type="OrthoDB" id="425344at2759"/>
<evidence type="ECO:0000313" key="11">
    <source>
        <dbReference type="RefSeq" id="XP_022103854.1"/>
    </source>
</evidence>
<dbReference type="Pfam" id="PF01094">
    <property type="entry name" value="ANF_receptor"/>
    <property type="match status" value="4"/>
</dbReference>
<evidence type="ECO:0000313" key="10">
    <source>
        <dbReference type="Proteomes" id="UP000694845"/>
    </source>
</evidence>
<dbReference type="GO" id="GO:0004930">
    <property type="term" value="F:G protein-coupled receptor activity"/>
    <property type="evidence" value="ECO:0007669"/>
    <property type="project" value="InterPro"/>
</dbReference>
<dbReference type="PROSITE" id="PS50259">
    <property type="entry name" value="G_PROTEIN_RECEP_F3_4"/>
    <property type="match status" value="1"/>
</dbReference>
<dbReference type="PANTHER" id="PTHR24060">
    <property type="entry name" value="METABOTROPIC GLUTAMATE RECEPTOR"/>
    <property type="match status" value="1"/>
</dbReference>
<evidence type="ECO:0000313" key="12">
    <source>
        <dbReference type="RefSeq" id="XP_022103855.1"/>
    </source>
</evidence>
<keyword evidence="2 7" id="KW-0812">Transmembrane</keyword>
<sequence length="2207" mass="241516">MMAPNQLGWILFVSMATVMPVSSEQGQSCPVMQGFTPILTKPSADLTLGLMLNLHQAGQDTSSGALCNFSAETTSGSLLMKAAAAAADNWPDSIQLAGLSVGLEIYDLCDTFQVAEYSVVRFANERYDDLFANGTVCRNRTLRLGVVGFRYSSWSESLAPLLQPLDLPAISFTATSTSLSNAEKYPNFFRTLPPDSSAIIMALVDILKSYGWTYSAVVHSDDTQGMNALKALEDAIKEAGFCLTKPIRVGATETRDHTYDAIVNDLIQQNISVVLLWALPDNIRRLFLAVERIQGAAYDMTWLSGNYAPLDIDFSSIPGNAKALRGLFVLSPFVDMGDAYKTWLAQWYPNVEFNYGPTGRLIDAIHAYIAAFSLAHQDKCGGQQGVCEALANIQGSEFIDFIKRVNFTGIDGRTISFDKNGDPAIQVFDVLQFKSTSPPNMYYFQTVGEWNSDQGLTLNKSKVEFYSQGDSPVDPPTSVCPEGSCFDPRCQDLTEFIIHTLLDLHGSRCDSLSLTRFNQLEAIIYALHKINQDPSLLPDVHISIKTDDICGEVNAATKAALELIQGWDFDRGFPNQEDKFHLLGTLHSASSRTARELSKVLQVTHVPVIDNTATSPTLSDKNESPNFLRTISSDVKQAEAMVDLLASLNFNYIQTINSKGDYGDEAIKALKASAKETGICIANSFRVDSDTNFADLVHDLTEKSDARVVVVFLFSSHARALFQQLVSMNINSGRFQFIGSENWGTRMDYIPDLEGPAKGALTVTFKSAAVREFEDFVLSQTPDNAENNPYFNEYWMDTFKCNLPGAEPRFSQNCTGSEMLSSSDVDSLGVEDFINSVYVYAVALSNLIRDTCPDGRVCDALFDVPSEDWIEHLRAVDFISHVGLRKRVRFDENGDGPAQYSLYQFIEKNGTYQYDQVGEWTSDGGLILNKTVIKFYSPEGPVIGLPQSLHGQGFCVDPVCRDVDGRTKFVIEALFDIRGSKCNTIQENWITQAEAANFAVREINCNSSLLPGVQLSMTVNDICGDTAAAGRAAFQLAGGWGFISGGFPSQGNESYLLGMLHSGSSGKAITESKVLQVADVPLIASSATSPALSDRSMFGNFLRTVPSDIKQAAAMVDLLTALGLTYIQTIHTMGAYGEGGIKALKEAAKEKGICIANSHVVDSDTNFAILLNNILAKPEARTLILFLIDEHARALFGEMDRKNMDPSQFQIVASDTWGARTDYIPGLEDHALGALTVSPKASGIPEFEEYFLQLTPETHDGINPFFNEYWAWKFKCNLPGGETLYNKNCTGSEMLSGDDVTSLGMENIINVIHAYANALSNLINKTCPDRGVCDAVYGVSSQDWFDYLRNVTFISQVGSKKMVSFAENGDGAALYSLYQLKEMNNRYQYEQIGFWDDISGLSNLNDGILDPVFSSKCTGLCLECNSSSTTTNITSNKNNYFRISGDLDFPVVLQLSESGEGVTCGDLKLEESLVLASLLYALDKLNANPSLLPGVKLGVTVVDSCGNPAVATRRLVGLLGDFVSLESTGPSVAVLGPANPDVAEEIAHIVTSQSKLPMISHGAVSPNLSSNPRVLSTSAPYTEEVAAIIAILKAYDWDYVGAVHSATPYGKVNNQEFQMAAREAGICIGPQQYVNDTTDFQKVINDFSSDKSLNVIVAFVSERHARSLLFADKFELTRRFVWVGTDTWDSLTLVSGLENTAKGMLVVASDSQDLPEIQDYFSNSDSLRAASLRDPYLRDYLQEICPSLSDCQLENQLQESLKELSGEIVPLVNALYVAAHGVNLLHDIKCGSSSDELCKSFYDSSPDEKVDAIRRVTVESGAGGKPFLFNGGSVPAAYSIKNYQYNGQNGQFLVVGEWHNNQLSIRSAGVNLYSPDAEEPQRNPSGCYCGPVESQQVHVWRWIDHGIWATVVLALSGLCGVFAVLIAILFLSNRQGYIVQSASFSLSVWLLFGIILMYLLNLTFMFEPNTAICGIRRFGISFVYCVVYASMLAKSIRANRFARKKPGVDMNFAGSWSQSLLFLAFLLPEGFLIGEWLILIPPSVRRPFDNDTCAPGSMQTCGISNIDLTIFMMYAYFLVLVTFFSSFGALNSPHAQHEGKSISVSSLFSILILTAWACVLHLADPLYGIPGISIGLTADATIILVFMFLGKVGALTKKEEADTGNRKVKNADVEDRPEKVINVYENAGATAHVPEEADVDVDEQTQF</sequence>
<dbReference type="RefSeq" id="XP_022103855.1">
    <property type="nucleotide sequence ID" value="XM_022248163.1"/>
</dbReference>
<evidence type="ECO:0000259" key="9">
    <source>
        <dbReference type="PROSITE" id="PS50259"/>
    </source>
</evidence>
<gene>
    <name evidence="11 12" type="primary">LOC110986355</name>
</gene>
<dbReference type="InterPro" id="IPR000337">
    <property type="entry name" value="GPCR_3"/>
</dbReference>
<accession>A0A8B7ZG62</accession>
<dbReference type="FunFam" id="3.40.50.2300:FF:000145">
    <property type="entry name" value="Glutamate receptor, metabotropic"/>
    <property type="match status" value="2"/>
</dbReference>
<dbReference type="Proteomes" id="UP000694845">
    <property type="component" value="Unplaced"/>
</dbReference>
<feature type="transmembrane region" description="Helical" evidence="7">
    <location>
        <begin position="2068"/>
        <end position="2090"/>
    </location>
</feature>
<comment type="subcellular location">
    <subcellularLocation>
        <location evidence="1">Membrane</location>
        <topology evidence="1">Multi-pass membrane protein</topology>
    </subcellularLocation>
</comment>
<keyword evidence="4 7" id="KW-0472">Membrane</keyword>
<dbReference type="KEGG" id="aplc:110986355"/>
<feature type="signal peptide" evidence="8">
    <location>
        <begin position="1"/>
        <end position="23"/>
    </location>
</feature>
<evidence type="ECO:0000256" key="8">
    <source>
        <dbReference type="SAM" id="SignalP"/>
    </source>
</evidence>
<dbReference type="PRINTS" id="PR00248">
    <property type="entry name" value="GPCRMGR"/>
</dbReference>
<evidence type="ECO:0000256" key="2">
    <source>
        <dbReference type="ARBA" id="ARBA00022692"/>
    </source>
</evidence>
<keyword evidence="3 7" id="KW-1133">Transmembrane helix</keyword>
<name>A0A8B7ZG62_ACAPL</name>
<keyword evidence="10" id="KW-1185">Reference proteome</keyword>
<dbReference type="GeneID" id="110986355"/>
<dbReference type="OMA" id="PYFNEYW"/>
<feature type="transmembrane region" description="Helical" evidence="7">
    <location>
        <begin position="1907"/>
        <end position="1931"/>
    </location>
</feature>
<dbReference type="InterPro" id="IPR001828">
    <property type="entry name" value="ANF_lig-bd_rcpt"/>
</dbReference>
<feature type="transmembrane region" description="Helical" evidence="7">
    <location>
        <begin position="2129"/>
        <end position="2149"/>
    </location>
</feature>
<feature type="chain" id="PRO_5044665711" evidence="8">
    <location>
        <begin position="24"/>
        <end position="2207"/>
    </location>
</feature>
<evidence type="ECO:0000256" key="6">
    <source>
        <dbReference type="ARBA" id="ARBA00023180"/>
    </source>
</evidence>
<keyword evidence="6" id="KW-0325">Glycoprotein</keyword>
<dbReference type="InterPro" id="IPR017978">
    <property type="entry name" value="GPCR_3_C"/>
</dbReference>